<evidence type="ECO:0000313" key="1">
    <source>
        <dbReference type="EMBL" id="MWG36476.1"/>
    </source>
</evidence>
<comment type="caution">
    <text evidence="1">The sequence shown here is derived from an EMBL/GenBank/DDBJ whole genome shotgun (WGS) entry which is preliminary data.</text>
</comment>
<proteinExistence type="predicted"/>
<evidence type="ECO:0008006" key="3">
    <source>
        <dbReference type="Google" id="ProtNLM"/>
    </source>
</evidence>
<dbReference type="SUPFAM" id="SSF56563">
    <property type="entry name" value="Major capsid protein gp5"/>
    <property type="match status" value="1"/>
</dbReference>
<dbReference type="Pfam" id="PF25209">
    <property type="entry name" value="Phage_capsid_4"/>
    <property type="match status" value="1"/>
</dbReference>
<reference evidence="1 2" key="1">
    <citation type="submission" date="2019-12" db="EMBL/GenBank/DDBJ databases">
        <title>Halocatena pleomorpha gen. nov. sp. nov., an extremely halophilic archaeon of family Halobacteriaceae isolated from saltpan soil.</title>
        <authorList>
            <person name="Pal Y."/>
            <person name="Verma A."/>
            <person name="Krishnamurthi S."/>
            <person name="Kumar P."/>
        </authorList>
    </citation>
    <scope>NUCLEOTIDE SEQUENCE [LARGE SCALE GENOMIC DNA]</scope>
    <source>
        <strain evidence="1 2">JCM 16495</strain>
    </source>
</reference>
<dbReference type="Proteomes" id="UP000451471">
    <property type="component" value="Unassembled WGS sequence"/>
</dbReference>
<accession>A0A6B0GNG9</accession>
<dbReference type="AlphaFoldDB" id="A0A6B0GNG9"/>
<sequence>MPTTTHDILTDEDAVYAQIEATVEQNNVFRNAFRPADLSGANSEVVNFVVHEDDESDIEIVPEGGEYPRDMSERRRVPCYRDKYGEEYAITMEALNDGIFDDVAEEANAKMRRMAERMDAAAAEVLQAATTDNDHSAIGDDNGTLTYADIVDANTTLLDDPFQFSPDQLYVGPQGMGDLLKDEVLTHASEDGDERISSGMVGTIVGIGDVYMSNSGVLGAGEAILVDSSKLGREGVWLDMDTREYQEPSKDVERVMQMKTLRGWAALRSNAAIPING</sequence>
<dbReference type="EMBL" id="WSZK01000036">
    <property type="protein sequence ID" value="MWG36476.1"/>
    <property type="molecule type" value="Genomic_DNA"/>
</dbReference>
<gene>
    <name evidence="1" type="ORF">GQS65_18630</name>
</gene>
<organism evidence="1 2">
    <name type="scientific">Halomarina oriensis</name>
    <dbReference type="NCBI Taxonomy" id="671145"/>
    <lineage>
        <taxon>Archaea</taxon>
        <taxon>Methanobacteriati</taxon>
        <taxon>Methanobacteriota</taxon>
        <taxon>Stenosarchaea group</taxon>
        <taxon>Halobacteria</taxon>
        <taxon>Halobacteriales</taxon>
        <taxon>Natronomonadaceae</taxon>
        <taxon>Halomarina</taxon>
    </lineage>
</organism>
<dbReference type="RefSeq" id="WP_158206132.1">
    <property type="nucleotide sequence ID" value="NZ_WSZK01000036.1"/>
</dbReference>
<keyword evidence="2" id="KW-1185">Reference proteome</keyword>
<dbReference type="OrthoDB" id="346184at2157"/>
<evidence type="ECO:0000313" key="2">
    <source>
        <dbReference type="Proteomes" id="UP000451471"/>
    </source>
</evidence>
<name>A0A6B0GNG9_9EURY</name>
<protein>
    <recommendedName>
        <fullName evidence="3">Phage major capsid protein</fullName>
    </recommendedName>
</protein>